<keyword evidence="2" id="KW-0808">Transferase</keyword>
<accession>B3T114</accession>
<sequence>MRDKRIEDAEQDYIWRSDPELASLDAAFPLTMSYDRFLKLAQDQMRYPTPGSHHFATETLDGKFIGNCMYYDLDSVKMQAELGIVIGDRDYWSNAYGYDAVATLLDHCFNEKKLERVYLHTLEWNKRAQRCFEKCGFTQVRPVRRMSHDFILMEVFREDWFAKAEERLAARFVNREEKSASPAPDPE</sequence>
<evidence type="ECO:0000259" key="1">
    <source>
        <dbReference type="PROSITE" id="PS51186"/>
    </source>
</evidence>
<dbReference type="Pfam" id="PF13302">
    <property type="entry name" value="Acetyltransf_3"/>
    <property type="match status" value="1"/>
</dbReference>
<dbReference type="PANTHER" id="PTHR43415:SF3">
    <property type="entry name" value="GNAT-FAMILY ACETYLTRANSFERASE"/>
    <property type="match status" value="1"/>
</dbReference>
<dbReference type="AlphaFoldDB" id="B3T114"/>
<dbReference type="InterPro" id="IPR016181">
    <property type="entry name" value="Acyl_CoA_acyltransferase"/>
</dbReference>
<name>B3T114_9ZZZZ</name>
<dbReference type="SUPFAM" id="SSF55729">
    <property type="entry name" value="Acyl-CoA N-acyltransferases (Nat)"/>
    <property type="match status" value="1"/>
</dbReference>
<dbReference type="InterPro" id="IPR000182">
    <property type="entry name" value="GNAT_dom"/>
</dbReference>
<organism evidence="2">
    <name type="scientific">uncultured marine microorganism HF4000_008B14</name>
    <dbReference type="NCBI Taxonomy" id="455512"/>
    <lineage>
        <taxon>unclassified sequences</taxon>
        <taxon>environmental samples</taxon>
    </lineage>
</organism>
<dbReference type="PROSITE" id="PS51186">
    <property type="entry name" value="GNAT"/>
    <property type="match status" value="1"/>
</dbReference>
<dbReference type="Gene3D" id="3.40.630.30">
    <property type="match status" value="1"/>
</dbReference>
<evidence type="ECO:0000313" key="2">
    <source>
        <dbReference type="EMBL" id="ABZ06273.1"/>
    </source>
</evidence>
<dbReference type="GO" id="GO:0016747">
    <property type="term" value="F:acyltransferase activity, transferring groups other than amino-acyl groups"/>
    <property type="evidence" value="ECO:0007669"/>
    <property type="project" value="InterPro"/>
</dbReference>
<proteinExistence type="predicted"/>
<gene>
    <name evidence="2" type="ORF">ALOHA_HF4000008B14ctg1g12</name>
</gene>
<dbReference type="PANTHER" id="PTHR43415">
    <property type="entry name" value="SPERMIDINE N(1)-ACETYLTRANSFERASE"/>
    <property type="match status" value="1"/>
</dbReference>
<reference evidence="2" key="1">
    <citation type="journal article" date="2008" name="ISME J.">
        <title>Genomic patterns of recombination, clonal divergence and environment in marine microbial populations.</title>
        <authorList>
            <person name="Konstantinidis K.T."/>
            <person name="Delong E.F."/>
        </authorList>
    </citation>
    <scope>NUCLEOTIDE SEQUENCE</scope>
</reference>
<dbReference type="EMBL" id="EU016571">
    <property type="protein sequence ID" value="ABZ06273.1"/>
    <property type="molecule type" value="Genomic_DNA"/>
</dbReference>
<protein>
    <submittedName>
        <fullName evidence="2">Putative acetyltransferase (GNAT) family protein</fullName>
    </submittedName>
</protein>
<feature type="domain" description="N-acetyltransferase" evidence="1">
    <location>
        <begin position="13"/>
        <end position="158"/>
    </location>
</feature>